<dbReference type="InterPro" id="IPR036188">
    <property type="entry name" value="FAD/NAD-bd_sf"/>
</dbReference>
<feature type="non-terminal residue" evidence="3">
    <location>
        <position position="1"/>
    </location>
</feature>
<sequence>SLLKEGYLAVFISVGASDPRALGIPGEELPGVFHALEFLLAANLGEESAFGRKGRQVVVIGGGDVAMDAARSSLRLANKGDVTVVYRRARGDMPAGEEELTEGEAEGIQFLYSRAPVRILGKEQVEGIVVQQTTLSEPDAQGKRKVIEMPNTEETLSCDTVIVAVGEKAALKDLPPELGLKVSAQGWPEGTKEDWMTDVDGVFATGGKSIVYAMGAGTKAAEAIDAYVSKKTGGQPMPRPDPFGGPTPRPSSRRGTACPPGTSDPGSDRSGSPEGQAPRTRIPRWVLQAARGTGKSCRKCPPRLSSRARAPRAMNSAVRRRSLVGGAIPCGPLVLRATAQALSK</sequence>
<dbReference type="SUPFAM" id="SSF51905">
    <property type="entry name" value="FAD/NAD(P)-binding domain"/>
    <property type="match status" value="1"/>
</dbReference>
<name>T1A4F6_9ZZZZ</name>
<dbReference type="Pfam" id="PF07992">
    <property type="entry name" value="Pyr_redox_2"/>
    <property type="match status" value="1"/>
</dbReference>
<feature type="region of interest" description="Disordered" evidence="1">
    <location>
        <begin position="230"/>
        <end position="317"/>
    </location>
</feature>
<dbReference type="AlphaFoldDB" id="T1A4F6"/>
<feature type="domain" description="FAD/NAD(P)-binding" evidence="2">
    <location>
        <begin position="8"/>
        <end position="207"/>
    </location>
</feature>
<dbReference type="PRINTS" id="PR00469">
    <property type="entry name" value="PNDRDTASEII"/>
</dbReference>
<dbReference type="PRINTS" id="PR00368">
    <property type="entry name" value="FADPNR"/>
</dbReference>
<dbReference type="EMBL" id="AUZY01011178">
    <property type="protein sequence ID" value="EQD35769.1"/>
    <property type="molecule type" value="Genomic_DNA"/>
</dbReference>
<reference evidence="3" key="2">
    <citation type="journal article" date="2014" name="ISME J.">
        <title>Microbial stratification in low pH oxic and suboxic macroscopic growths along an acid mine drainage.</title>
        <authorList>
            <person name="Mendez-Garcia C."/>
            <person name="Mesa V."/>
            <person name="Sprenger R.R."/>
            <person name="Richter M."/>
            <person name="Diez M.S."/>
            <person name="Solano J."/>
            <person name="Bargiela R."/>
            <person name="Golyshina O.V."/>
            <person name="Manteca A."/>
            <person name="Ramos J.L."/>
            <person name="Gallego J.R."/>
            <person name="Llorente I."/>
            <person name="Martins Dos Santos V.A."/>
            <person name="Jensen O.N."/>
            <person name="Pelaez A.I."/>
            <person name="Sanchez J."/>
            <person name="Ferrer M."/>
        </authorList>
    </citation>
    <scope>NUCLEOTIDE SEQUENCE</scope>
</reference>
<dbReference type="Gene3D" id="3.50.50.60">
    <property type="entry name" value="FAD/NAD(P)-binding domain"/>
    <property type="match status" value="1"/>
</dbReference>
<gene>
    <name evidence="3" type="ORF">B1B_16770</name>
</gene>
<feature type="compositionally biased region" description="Pro residues" evidence="1">
    <location>
        <begin position="237"/>
        <end position="249"/>
    </location>
</feature>
<feature type="compositionally biased region" description="Low complexity" evidence="1">
    <location>
        <begin position="302"/>
        <end position="313"/>
    </location>
</feature>
<dbReference type="PANTHER" id="PTHR42783:SF3">
    <property type="entry name" value="GLUTAMATE SYNTHASE [NADPH] SMALL CHAIN-RELATED"/>
    <property type="match status" value="1"/>
</dbReference>
<dbReference type="PANTHER" id="PTHR42783">
    <property type="entry name" value="GLUTAMATE SYNTHASE [NADPH] SMALL CHAIN"/>
    <property type="match status" value="1"/>
</dbReference>
<proteinExistence type="predicted"/>
<dbReference type="GO" id="GO:0016491">
    <property type="term" value="F:oxidoreductase activity"/>
    <property type="evidence" value="ECO:0007669"/>
    <property type="project" value="InterPro"/>
</dbReference>
<dbReference type="InterPro" id="IPR023753">
    <property type="entry name" value="FAD/NAD-binding_dom"/>
</dbReference>
<protein>
    <submittedName>
        <fullName evidence="3">Glutamate synthase (NADPH), homotetrameric</fullName>
    </submittedName>
</protein>
<organism evidence="3">
    <name type="scientific">mine drainage metagenome</name>
    <dbReference type="NCBI Taxonomy" id="410659"/>
    <lineage>
        <taxon>unclassified sequences</taxon>
        <taxon>metagenomes</taxon>
        <taxon>ecological metagenomes</taxon>
    </lineage>
</organism>
<reference evidence="3" key="1">
    <citation type="submission" date="2013-08" db="EMBL/GenBank/DDBJ databases">
        <authorList>
            <person name="Mendez C."/>
            <person name="Richter M."/>
            <person name="Ferrer M."/>
            <person name="Sanchez J."/>
        </authorList>
    </citation>
    <scope>NUCLEOTIDE SEQUENCE</scope>
</reference>
<comment type="caution">
    <text evidence="3">The sequence shown here is derived from an EMBL/GenBank/DDBJ whole genome shotgun (WGS) entry which is preliminary data.</text>
</comment>
<evidence type="ECO:0000256" key="1">
    <source>
        <dbReference type="SAM" id="MobiDB-lite"/>
    </source>
</evidence>
<evidence type="ECO:0000259" key="2">
    <source>
        <dbReference type="Pfam" id="PF07992"/>
    </source>
</evidence>
<dbReference type="SUPFAM" id="SSF51971">
    <property type="entry name" value="Nucleotide-binding domain"/>
    <property type="match status" value="1"/>
</dbReference>
<accession>T1A4F6</accession>
<evidence type="ECO:0000313" key="3">
    <source>
        <dbReference type="EMBL" id="EQD35769.1"/>
    </source>
</evidence>